<dbReference type="OrthoDB" id="17771at2157"/>
<dbReference type="InterPro" id="IPR004645">
    <property type="entry name" value="Tfx_DNA-bd_arc"/>
</dbReference>
<dbReference type="InterPro" id="IPR029291">
    <property type="entry name" value="Tfx_C"/>
</dbReference>
<dbReference type="Proteomes" id="UP000276588">
    <property type="component" value="Unassembled WGS sequence"/>
</dbReference>
<sequence>MTDSDGTPTATPPDEDGASLDVAALLDRIGFDPETNVLTQRQAEVLALREHGLRQRDIADRLGTSRANVSNIESSARENVQKATETVGFAEALSAPVRVEIPAETDLYDVPNLIFDAADEANVKVTYTAPDLMKLISDEASAAIKGRNVRTRLFVSVTSEGAIRVRQATH</sequence>
<dbReference type="InterPro" id="IPR036657">
    <property type="entry name" value="Tfx_DNA-bd_sf_arc"/>
</dbReference>
<gene>
    <name evidence="2" type="ORF">DM826_09120</name>
</gene>
<dbReference type="EMBL" id="QKNY01000013">
    <property type="protein sequence ID" value="RJX42838.1"/>
    <property type="molecule type" value="Genomic_DNA"/>
</dbReference>
<proteinExistence type="predicted"/>
<dbReference type="AlphaFoldDB" id="A0A3A6PMU3"/>
<dbReference type="GO" id="GO:0003677">
    <property type="term" value="F:DNA binding"/>
    <property type="evidence" value="ECO:0007669"/>
    <property type="project" value="InterPro"/>
</dbReference>
<feature type="domain" description="HTH cro/C1-type" evidence="1">
    <location>
        <begin position="50"/>
        <end position="74"/>
    </location>
</feature>
<reference evidence="2 3" key="1">
    <citation type="submission" date="2018-06" db="EMBL/GenBank/DDBJ databases">
        <title>Halonotius sp. F13-13 a new haloarchaeeon isolated from a solar saltern from Isla Cristina, Huelva, Spain.</title>
        <authorList>
            <person name="Duran-Viseras A."/>
            <person name="Sanchez-Porro C."/>
            <person name="Ventosa A."/>
        </authorList>
    </citation>
    <scope>NUCLEOTIDE SEQUENCE [LARGE SCALE GENOMIC DNA]</scope>
    <source>
        <strain evidence="2 3">F13-13</strain>
    </source>
</reference>
<dbReference type="InterPro" id="IPR007630">
    <property type="entry name" value="RNA_pol_sigma70_r4"/>
</dbReference>
<dbReference type="Pfam" id="PF04545">
    <property type="entry name" value="Sigma70_r4"/>
    <property type="match status" value="1"/>
</dbReference>
<dbReference type="Gene3D" id="3.30.1190.10">
    <property type="entry name" value="DNA-binding protein Tfx superfamily, archaea"/>
    <property type="match status" value="1"/>
</dbReference>
<keyword evidence="3" id="KW-1185">Reference proteome</keyword>
<evidence type="ECO:0000259" key="1">
    <source>
        <dbReference type="PROSITE" id="PS50943"/>
    </source>
</evidence>
<accession>A0A3A6PMU3</accession>
<evidence type="ECO:0000313" key="3">
    <source>
        <dbReference type="Proteomes" id="UP000276588"/>
    </source>
</evidence>
<dbReference type="NCBIfam" id="TIGR00721">
    <property type="entry name" value="tfx"/>
    <property type="match status" value="1"/>
</dbReference>
<dbReference type="NCBIfam" id="NF003054">
    <property type="entry name" value="PRK03975.1-1"/>
    <property type="match status" value="1"/>
</dbReference>
<dbReference type="GO" id="GO:0006352">
    <property type="term" value="P:DNA-templated transcription initiation"/>
    <property type="evidence" value="ECO:0007669"/>
    <property type="project" value="InterPro"/>
</dbReference>
<protein>
    <submittedName>
        <fullName evidence="2">RNA polymerase subunit sigma-70</fullName>
    </submittedName>
</protein>
<dbReference type="Pfam" id="PF14601">
    <property type="entry name" value="TFX_C"/>
    <property type="match status" value="1"/>
</dbReference>
<evidence type="ECO:0000313" key="2">
    <source>
        <dbReference type="EMBL" id="RJX42838.1"/>
    </source>
</evidence>
<organism evidence="2 3">
    <name type="scientific">Halonotius aquaticus</name>
    <dbReference type="NCBI Taxonomy" id="2216978"/>
    <lineage>
        <taxon>Archaea</taxon>
        <taxon>Methanobacteriati</taxon>
        <taxon>Methanobacteriota</taxon>
        <taxon>Stenosarchaea group</taxon>
        <taxon>Halobacteria</taxon>
        <taxon>Halobacteriales</taxon>
        <taxon>Haloferacaceae</taxon>
        <taxon>Halonotius</taxon>
    </lineage>
</organism>
<dbReference type="InterPro" id="IPR001387">
    <property type="entry name" value="Cro/C1-type_HTH"/>
</dbReference>
<dbReference type="SUPFAM" id="SSF89915">
    <property type="entry name" value="DNA-binding protein Tfx"/>
    <property type="match status" value="1"/>
</dbReference>
<dbReference type="PROSITE" id="PS50943">
    <property type="entry name" value="HTH_CROC1"/>
    <property type="match status" value="1"/>
</dbReference>
<comment type="caution">
    <text evidence="2">The sequence shown here is derived from an EMBL/GenBank/DDBJ whole genome shotgun (WGS) entry which is preliminary data.</text>
</comment>
<name>A0A3A6PMU3_9EURY</name>
<dbReference type="RefSeq" id="WP_120103089.1">
    <property type="nucleotide sequence ID" value="NZ_QKNY01000013.1"/>
</dbReference>
<dbReference type="GO" id="GO:0003700">
    <property type="term" value="F:DNA-binding transcription factor activity"/>
    <property type="evidence" value="ECO:0007669"/>
    <property type="project" value="InterPro"/>
</dbReference>